<dbReference type="SUPFAM" id="SSF63707">
    <property type="entry name" value="Ganglioside M2 (gm2) activator"/>
    <property type="match status" value="1"/>
</dbReference>
<dbReference type="Proteomes" id="UP000694569">
    <property type="component" value="Unplaced"/>
</dbReference>
<dbReference type="GO" id="GO:0009898">
    <property type="term" value="C:cytoplasmic side of plasma membrane"/>
    <property type="evidence" value="ECO:0007669"/>
    <property type="project" value="TreeGrafter"/>
</dbReference>
<proteinExistence type="predicted"/>
<reference evidence="4" key="2">
    <citation type="submission" date="2025-09" db="UniProtKB">
        <authorList>
            <consortium name="Ensembl"/>
        </authorList>
    </citation>
    <scope>IDENTIFICATION</scope>
</reference>
<dbReference type="AlphaFoldDB" id="A0A8C5PDI1"/>
<evidence type="ECO:0000313" key="4">
    <source>
        <dbReference type="Ensembl" id="ENSLLEP00000016365.1"/>
    </source>
</evidence>
<protein>
    <submittedName>
        <fullName evidence="4">Ganglioside GM2 activator</fullName>
    </submittedName>
</protein>
<feature type="chain" id="PRO_5034893273" evidence="2">
    <location>
        <begin position="25"/>
        <end position="207"/>
    </location>
</feature>
<dbReference type="GO" id="GO:0005319">
    <property type="term" value="F:lipid transporter activity"/>
    <property type="evidence" value="ECO:0007669"/>
    <property type="project" value="TreeGrafter"/>
</dbReference>
<dbReference type="Pfam" id="PF02221">
    <property type="entry name" value="E1_DerP2_DerF2"/>
    <property type="match status" value="1"/>
</dbReference>
<gene>
    <name evidence="4" type="primary">GM2A</name>
</gene>
<evidence type="ECO:0000313" key="5">
    <source>
        <dbReference type="Proteomes" id="UP000694569"/>
    </source>
</evidence>
<dbReference type="OrthoDB" id="6409159at2759"/>
<dbReference type="Gene3D" id="2.70.220.10">
    <property type="entry name" value="Ganglioside GM2 activator"/>
    <property type="match status" value="1"/>
</dbReference>
<organism evidence="4 5">
    <name type="scientific">Leptobrachium leishanense</name>
    <name type="common">Leishan spiny toad</name>
    <dbReference type="NCBI Taxonomy" id="445787"/>
    <lineage>
        <taxon>Eukaryota</taxon>
        <taxon>Metazoa</taxon>
        <taxon>Chordata</taxon>
        <taxon>Craniata</taxon>
        <taxon>Vertebrata</taxon>
        <taxon>Euteleostomi</taxon>
        <taxon>Amphibia</taxon>
        <taxon>Batrachia</taxon>
        <taxon>Anura</taxon>
        <taxon>Pelobatoidea</taxon>
        <taxon>Megophryidae</taxon>
        <taxon>Leptobrachium</taxon>
    </lineage>
</organism>
<sequence>MGRLLFSFLVACAALGGFTSDAAARLTQNIFPWHWQLTTVNGFSWANCDGESLPGKIQSLAVHPDPISIPGDLIISTVLSTKVPVESPVKIAITVEKEIMSEWIKVPCIESLGSCTYEDACAILDALIQPGQECPEPLRTYGLPCHCPFKAGSYSLPDTSIKIPNISLPSWLASGNYRVTGVMSHKSEEIGCAKFTFSLQSSDSWWW</sequence>
<feature type="domain" description="MD-2-related lipid-recognition" evidence="3">
    <location>
        <begin position="45"/>
        <end position="197"/>
    </location>
</feature>
<feature type="signal peptide" evidence="2">
    <location>
        <begin position="1"/>
        <end position="24"/>
    </location>
</feature>
<keyword evidence="1 2" id="KW-0732">Signal</keyword>
<dbReference type="GeneTree" id="ENSGT00390000003288"/>
<dbReference type="InterPro" id="IPR003172">
    <property type="entry name" value="ML_dom"/>
</dbReference>
<accession>A0A8C5PDI1</accession>
<dbReference type="SMART" id="SM00737">
    <property type="entry name" value="ML"/>
    <property type="match status" value="1"/>
</dbReference>
<dbReference type="InterPro" id="IPR028996">
    <property type="entry name" value="GM2-AP"/>
</dbReference>
<reference evidence="4" key="1">
    <citation type="submission" date="2025-08" db="UniProtKB">
        <authorList>
            <consortium name="Ensembl"/>
        </authorList>
    </citation>
    <scope>IDENTIFICATION</scope>
</reference>
<dbReference type="PANTHER" id="PTHR17357">
    <property type="entry name" value="GM2 GANGLIOSIDE ACTIVATOR PROTEIN"/>
    <property type="match status" value="1"/>
</dbReference>
<dbReference type="InterPro" id="IPR036846">
    <property type="entry name" value="GM2-AP_sf"/>
</dbReference>
<dbReference type="GO" id="GO:0008047">
    <property type="term" value="F:enzyme activator activity"/>
    <property type="evidence" value="ECO:0007669"/>
    <property type="project" value="InterPro"/>
</dbReference>
<dbReference type="GO" id="GO:0006689">
    <property type="term" value="P:ganglioside catabolic process"/>
    <property type="evidence" value="ECO:0007669"/>
    <property type="project" value="InterPro"/>
</dbReference>
<name>A0A8C5PDI1_9ANUR</name>
<evidence type="ECO:0000256" key="1">
    <source>
        <dbReference type="ARBA" id="ARBA00022729"/>
    </source>
</evidence>
<evidence type="ECO:0000256" key="2">
    <source>
        <dbReference type="SAM" id="SignalP"/>
    </source>
</evidence>
<dbReference type="PANTHER" id="PTHR17357:SF0">
    <property type="entry name" value="GANGLIOSIDE GM2 ACTIVATOR"/>
    <property type="match status" value="1"/>
</dbReference>
<keyword evidence="5" id="KW-1185">Reference proteome</keyword>
<evidence type="ECO:0000259" key="3">
    <source>
        <dbReference type="SMART" id="SM00737"/>
    </source>
</evidence>
<dbReference type="Ensembl" id="ENSLLET00000016988.1">
    <property type="protein sequence ID" value="ENSLLEP00000016365.1"/>
    <property type="gene ID" value="ENSLLEG00000010438.1"/>
</dbReference>